<keyword evidence="4" id="KW-1185">Reference proteome</keyword>
<gene>
    <name evidence="3" type="ORF">SPARVUS_LOCUS13063383</name>
</gene>
<evidence type="ECO:0000259" key="1">
    <source>
        <dbReference type="Pfam" id="PF26196"/>
    </source>
</evidence>
<dbReference type="InterPro" id="IPR058613">
    <property type="entry name" value="Ig_SMCHD1_4th"/>
</dbReference>
<dbReference type="PANTHER" id="PTHR22640:SF2">
    <property type="entry name" value="STRUCTURAL MAINTENANCE OF CHROMOSOMES FLEXIBLE HINGE DOMAIN-CONTAINING PROTEIN 1"/>
    <property type="match status" value="1"/>
</dbReference>
<reference evidence="3" key="1">
    <citation type="submission" date="2023-05" db="EMBL/GenBank/DDBJ databases">
        <authorList>
            <person name="Stuckert A."/>
        </authorList>
    </citation>
    <scope>NUCLEOTIDE SEQUENCE</scope>
</reference>
<feature type="non-terminal residue" evidence="3">
    <location>
        <position position="143"/>
    </location>
</feature>
<dbReference type="InterPro" id="IPR038892">
    <property type="entry name" value="SMCHD1"/>
</dbReference>
<dbReference type="Pfam" id="PF26197">
    <property type="entry name" value="Ig_SMCHD1_5th"/>
    <property type="match status" value="1"/>
</dbReference>
<feature type="domain" description="SMCHD1 Ig-like" evidence="1">
    <location>
        <begin position="11"/>
        <end position="113"/>
    </location>
</feature>
<dbReference type="EMBL" id="CATNWA010017638">
    <property type="protein sequence ID" value="CAI9602054.1"/>
    <property type="molecule type" value="Genomic_DNA"/>
</dbReference>
<dbReference type="PANTHER" id="PTHR22640">
    <property type="entry name" value="STRUCTURAL MAINTENANCE OF CHROMOSOMES FLEXIBLE HINGE DOMAIN-CONTAINING PROTEIN 1"/>
    <property type="match status" value="1"/>
</dbReference>
<dbReference type="InterPro" id="IPR058614">
    <property type="entry name" value="Ig_SMCHD1_5th"/>
</dbReference>
<sequence length="143" mass="15662">MKVFPGPPKLLNVIPSTDILIIDNGSAVTFQVKVLDEEGNITCQPKLIVQCKFTGAPNLPTYTLDCSNSGSGVLTGPSIRVQNIKKLQLLKAKIEVSNCRDIKTVEKTIKLQPSSTITKLHILSVDGEKAIQIKHKDEIEWIA</sequence>
<feature type="domain" description="SMCHD1 Ig-like" evidence="2">
    <location>
        <begin position="119"/>
        <end position="143"/>
    </location>
</feature>
<name>A0ABN9FYE7_9NEOB</name>
<evidence type="ECO:0000313" key="4">
    <source>
        <dbReference type="Proteomes" id="UP001162483"/>
    </source>
</evidence>
<comment type="caution">
    <text evidence="3">The sequence shown here is derived from an EMBL/GenBank/DDBJ whole genome shotgun (WGS) entry which is preliminary data.</text>
</comment>
<accession>A0ABN9FYE7</accession>
<protein>
    <submittedName>
        <fullName evidence="3">Uncharacterized protein</fullName>
    </submittedName>
</protein>
<evidence type="ECO:0000259" key="2">
    <source>
        <dbReference type="Pfam" id="PF26197"/>
    </source>
</evidence>
<dbReference type="Proteomes" id="UP001162483">
    <property type="component" value="Unassembled WGS sequence"/>
</dbReference>
<evidence type="ECO:0000313" key="3">
    <source>
        <dbReference type="EMBL" id="CAI9602054.1"/>
    </source>
</evidence>
<proteinExistence type="predicted"/>
<dbReference type="Pfam" id="PF26196">
    <property type="entry name" value="Ig_SMCHD1_4th"/>
    <property type="match status" value="1"/>
</dbReference>
<organism evidence="3 4">
    <name type="scientific">Staurois parvus</name>
    <dbReference type="NCBI Taxonomy" id="386267"/>
    <lineage>
        <taxon>Eukaryota</taxon>
        <taxon>Metazoa</taxon>
        <taxon>Chordata</taxon>
        <taxon>Craniata</taxon>
        <taxon>Vertebrata</taxon>
        <taxon>Euteleostomi</taxon>
        <taxon>Amphibia</taxon>
        <taxon>Batrachia</taxon>
        <taxon>Anura</taxon>
        <taxon>Neobatrachia</taxon>
        <taxon>Ranoidea</taxon>
        <taxon>Ranidae</taxon>
        <taxon>Staurois</taxon>
    </lineage>
</organism>